<protein>
    <submittedName>
        <fullName evidence="2">Uncharacterized protein</fullName>
    </submittedName>
</protein>
<keyword evidence="3" id="KW-1185">Reference proteome</keyword>
<organism evidence="2 3">
    <name type="scientific">[Bacteroides] pectinophilus ATCC 43243</name>
    <dbReference type="NCBI Taxonomy" id="483218"/>
    <lineage>
        <taxon>Bacteria</taxon>
        <taxon>Bacillati</taxon>
        <taxon>Bacillota</taxon>
        <taxon>Clostridia</taxon>
        <taxon>Eubacteriales</taxon>
    </lineage>
</organism>
<accession>B7ASF6</accession>
<proteinExistence type="predicted"/>
<keyword evidence="1" id="KW-1133">Transmembrane helix</keyword>
<evidence type="ECO:0000256" key="1">
    <source>
        <dbReference type="SAM" id="Phobius"/>
    </source>
</evidence>
<comment type="caution">
    <text evidence="2">The sequence shown here is derived from an EMBL/GenBank/DDBJ whole genome shotgun (WGS) entry which is preliminary data.</text>
</comment>
<dbReference type="STRING" id="483218.BACPEC_02011"/>
<reference evidence="2 3" key="2">
    <citation type="submission" date="2008-11" db="EMBL/GenBank/DDBJ databases">
        <authorList>
            <person name="Fulton L."/>
            <person name="Clifton S."/>
            <person name="Fulton B."/>
            <person name="Xu J."/>
            <person name="Minx P."/>
            <person name="Pepin K.H."/>
            <person name="Johnson M."/>
            <person name="Bhonagiri V."/>
            <person name="Nash W.E."/>
            <person name="Mardis E.R."/>
            <person name="Wilson R.K."/>
        </authorList>
    </citation>
    <scope>NUCLEOTIDE SEQUENCE [LARGE SCALE GENOMIC DNA]</scope>
    <source>
        <strain evidence="2 3">ATCC 43243</strain>
    </source>
</reference>
<evidence type="ECO:0000313" key="2">
    <source>
        <dbReference type="EMBL" id="EEC57502.1"/>
    </source>
</evidence>
<evidence type="ECO:0000313" key="3">
    <source>
        <dbReference type="Proteomes" id="UP000003136"/>
    </source>
</evidence>
<dbReference type="AlphaFoldDB" id="B7ASF6"/>
<keyword evidence="1" id="KW-0472">Membrane</keyword>
<dbReference type="EMBL" id="ABVQ01000036">
    <property type="protein sequence ID" value="EEC57502.1"/>
    <property type="molecule type" value="Genomic_DNA"/>
</dbReference>
<feature type="transmembrane region" description="Helical" evidence="1">
    <location>
        <begin position="27"/>
        <end position="48"/>
    </location>
</feature>
<name>B7ASF6_9FIRM</name>
<keyword evidence="1" id="KW-0812">Transmembrane</keyword>
<dbReference type="HOGENOM" id="CLU_2894679_0_0_9"/>
<reference evidence="2 3" key="1">
    <citation type="submission" date="2008-11" db="EMBL/GenBank/DDBJ databases">
        <title>Draft genome sequence of Bacteroides pectinophilus (ATCC 43243).</title>
        <authorList>
            <person name="Sudarsanam P."/>
            <person name="Ley R."/>
            <person name="Guruge J."/>
            <person name="Turnbaugh P.J."/>
            <person name="Mahowald M."/>
            <person name="Liep D."/>
            <person name="Gordon J."/>
        </authorList>
    </citation>
    <scope>NUCLEOTIDE SEQUENCE [LARGE SCALE GENOMIC DNA]</scope>
    <source>
        <strain evidence="2 3">ATCC 43243</strain>
    </source>
</reference>
<gene>
    <name evidence="2" type="ORF">BACPEC_02011</name>
</gene>
<sequence>MKKYSHENTLWEKIRRAETKEFIRKRIYYLCLILFSLCIIIGIVLLFLPYRRRKICCGGKKN</sequence>
<dbReference type="Proteomes" id="UP000003136">
    <property type="component" value="Unassembled WGS sequence"/>
</dbReference>